<reference evidence="1" key="2">
    <citation type="journal article" date="2015" name="Fish Shellfish Immunol.">
        <title>Early steps in the European eel (Anguilla anguilla)-Vibrio vulnificus interaction in the gills: Role of the RtxA13 toxin.</title>
        <authorList>
            <person name="Callol A."/>
            <person name="Pajuelo D."/>
            <person name="Ebbesson L."/>
            <person name="Teles M."/>
            <person name="MacKenzie S."/>
            <person name="Amaro C."/>
        </authorList>
    </citation>
    <scope>NUCLEOTIDE SEQUENCE</scope>
</reference>
<dbReference type="AlphaFoldDB" id="A0A0E9W5V2"/>
<dbReference type="EMBL" id="GBXM01022861">
    <property type="protein sequence ID" value="JAH85716.1"/>
    <property type="molecule type" value="Transcribed_RNA"/>
</dbReference>
<reference evidence="1" key="1">
    <citation type="submission" date="2014-11" db="EMBL/GenBank/DDBJ databases">
        <authorList>
            <person name="Amaro Gonzalez C."/>
        </authorList>
    </citation>
    <scope>NUCLEOTIDE SEQUENCE</scope>
</reference>
<name>A0A0E9W5V2_ANGAN</name>
<sequence>MLLSHCLNWSHCLVAVMNEEQTEFLGELVGPVTKFFEVSAFLPALA</sequence>
<protein>
    <submittedName>
        <fullName evidence="1">Uncharacterized protein</fullName>
    </submittedName>
</protein>
<accession>A0A0E9W5V2</accession>
<organism evidence="1">
    <name type="scientific">Anguilla anguilla</name>
    <name type="common">European freshwater eel</name>
    <name type="synonym">Muraena anguilla</name>
    <dbReference type="NCBI Taxonomy" id="7936"/>
    <lineage>
        <taxon>Eukaryota</taxon>
        <taxon>Metazoa</taxon>
        <taxon>Chordata</taxon>
        <taxon>Craniata</taxon>
        <taxon>Vertebrata</taxon>
        <taxon>Euteleostomi</taxon>
        <taxon>Actinopterygii</taxon>
        <taxon>Neopterygii</taxon>
        <taxon>Teleostei</taxon>
        <taxon>Anguilliformes</taxon>
        <taxon>Anguillidae</taxon>
        <taxon>Anguilla</taxon>
    </lineage>
</organism>
<evidence type="ECO:0000313" key="1">
    <source>
        <dbReference type="EMBL" id="JAH85716.1"/>
    </source>
</evidence>
<proteinExistence type="predicted"/>